<dbReference type="Gene3D" id="3.40.50.300">
    <property type="entry name" value="P-loop containing nucleotide triphosphate hydrolases"/>
    <property type="match status" value="1"/>
</dbReference>
<dbReference type="GO" id="GO:0016887">
    <property type="term" value="F:ATP hydrolysis activity"/>
    <property type="evidence" value="ECO:0007669"/>
    <property type="project" value="InterPro"/>
</dbReference>
<keyword evidence="4" id="KW-1185">Reference proteome</keyword>
<accession>A0A177EQQ5</accession>
<proteinExistence type="predicted"/>
<feature type="domain" description="AAA+ ATPase" evidence="2">
    <location>
        <begin position="285"/>
        <end position="439"/>
    </location>
</feature>
<dbReference type="GeneID" id="34606607"/>
<dbReference type="EMBL" id="LVKK01000164">
    <property type="protein sequence ID" value="OAG34334.1"/>
    <property type="molecule type" value="Genomic_DNA"/>
</dbReference>
<dbReference type="SMART" id="SM00382">
    <property type="entry name" value="AAA"/>
    <property type="match status" value="1"/>
</dbReference>
<evidence type="ECO:0000256" key="1">
    <source>
        <dbReference type="SAM" id="MobiDB-lite"/>
    </source>
</evidence>
<dbReference type="Proteomes" id="UP000077002">
    <property type="component" value="Unassembled WGS sequence"/>
</dbReference>
<dbReference type="SUPFAM" id="SSF52540">
    <property type="entry name" value="P-loop containing nucleoside triphosphate hydrolases"/>
    <property type="match status" value="1"/>
</dbReference>
<sequence length="599" mass="65374">MMSTRLEGLAAVCEAGNVSLFPEDSVDAAVDAVVKEAVAHISGKKAEPLDIDANNPSEHNLAHLAAVRQKTTQASTEQRVQAAWQDVIGTVVAVMAAAASQSVAQSLFPGATKAKTSESETALMSGGGGAFLRFGLANTLQPSIQKLVRTVVEGVFGRSSDSLDVAENVYRSVKKASEGVVKSRSRNIQKAVANVDEMFEYGVRALRAGLTTEDATTVLDLYFLLKVRQGVLLGQPQKCQNYYETYIAEEFQTLMDREPEVAKLPLQAMRNQIIASSIRGKGNIDRLQMAFYGASGTGKSSLAEALIRCFQAPNVYVDCEQLAPSDIRGVSSAASTSVVKIPGMADEMDIQGKIIDPLRRQGKKNAFLILDEFSAGELRADFVQERVFRLFFDQDRQVGKHKALEQLDQVVIIIITNDDPGDFSQAMRGRFVWVVKPALPKDSIRDAYQNVLDKTLSQVRRVLMPGDDDDDDDDGDDAPEDRAPVPQRTLDPVVAVQTMAAAVDEVRKYEATMVEANTSAGARDIIKATNWLINYIWVEKLLAGDAAYQVPEDQIRGNLKIFFELTNEEEDDTKTGEDGREQSEVGSEEHSEEKGGAAL</sequence>
<dbReference type="Pfam" id="PF00004">
    <property type="entry name" value="AAA"/>
    <property type="match status" value="1"/>
</dbReference>
<dbReference type="RefSeq" id="XP_022506286.1">
    <property type="nucleotide sequence ID" value="XM_022661404.1"/>
</dbReference>
<evidence type="ECO:0000313" key="3">
    <source>
        <dbReference type="EMBL" id="OAG34334.1"/>
    </source>
</evidence>
<feature type="region of interest" description="Disordered" evidence="1">
    <location>
        <begin position="567"/>
        <end position="599"/>
    </location>
</feature>
<feature type="compositionally biased region" description="Acidic residues" evidence="1">
    <location>
        <begin position="466"/>
        <end position="479"/>
    </location>
</feature>
<evidence type="ECO:0000259" key="2">
    <source>
        <dbReference type="SMART" id="SM00382"/>
    </source>
</evidence>
<reference evidence="3 4" key="1">
    <citation type="submission" date="2016-03" db="EMBL/GenBank/DDBJ databases">
        <title>Draft genome sequence of the Fonsecaea monophora CBS 269.37.</title>
        <authorList>
            <person name="Bombassaro A."/>
            <person name="Vinicius W.A."/>
            <person name="De Hoog S."/>
            <person name="Sun J."/>
            <person name="Souza E.M."/>
            <person name="Raittz R.T."/>
            <person name="Costa F."/>
            <person name="Leao A.C."/>
            <person name="Tadra-Sfeir M.Z."/>
            <person name="Baura V."/>
            <person name="Balsanelli E."/>
            <person name="Pedrosa F.O."/>
            <person name="Moreno L.F."/>
            <person name="Steffens M.B."/>
            <person name="Xi L."/>
            <person name="Bocca A.L."/>
            <person name="Felipe M.S."/>
            <person name="Teixeira M."/>
            <person name="Telles Filho F.Q."/>
            <person name="Azevedo C.M."/>
            <person name="Gomes R."/>
            <person name="Vicente V.A."/>
        </authorList>
    </citation>
    <scope>NUCLEOTIDE SEQUENCE [LARGE SCALE GENOMIC DNA]</scope>
    <source>
        <strain evidence="3 4">CBS 269.37</strain>
    </source>
</reference>
<feature type="compositionally biased region" description="Basic and acidic residues" evidence="1">
    <location>
        <begin position="573"/>
        <end position="599"/>
    </location>
</feature>
<evidence type="ECO:0000313" key="4">
    <source>
        <dbReference type="Proteomes" id="UP000077002"/>
    </source>
</evidence>
<dbReference type="CDD" id="cd00009">
    <property type="entry name" value="AAA"/>
    <property type="match status" value="1"/>
</dbReference>
<dbReference type="AlphaFoldDB" id="A0A177EQQ5"/>
<comment type="caution">
    <text evidence="3">The sequence shown here is derived from an EMBL/GenBank/DDBJ whole genome shotgun (WGS) entry which is preliminary data.</text>
</comment>
<organism evidence="3 4">
    <name type="scientific">Fonsecaea monophora</name>
    <dbReference type="NCBI Taxonomy" id="254056"/>
    <lineage>
        <taxon>Eukaryota</taxon>
        <taxon>Fungi</taxon>
        <taxon>Dikarya</taxon>
        <taxon>Ascomycota</taxon>
        <taxon>Pezizomycotina</taxon>
        <taxon>Eurotiomycetes</taxon>
        <taxon>Chaetothyriomycetidae</taxon>
        <taxon>Chaetothyriales</taxon>
        <taxon>Herpotrichiellaceae</taxon>
        <taxon>Fonsecaea</taxon>
    </lineage>
</organism>
<protein>
    <submittedName>
        <fullName evidence="3">Hsp7-like protein</fullName>
    </submittedName>
</protein>
<dbReference type="InterPro" id="IPR003593">
    <property type="entry name" value="AAA+_ATPase"/>
</dbReference>
<dbReference type="InterPro" id="IPR027417">
    <property type="entry name" value="P-loop_NTPase"/>
</dbReference>
<gene>
    <name evidence="3" type="ORF">AYO21_11514</name>
</gene>
<dbReference type="InterPro" id="IPR003959">
    <property type="entry name" value="ATPase_AAA_core"/>
</dbReference>
<dbReference type="GO" id="GO:0005524">
    <property type="term" value="F:ATP binding"/>
    <property type="evidence" value="ECO:0007669"/>
    <property type="project" value="InterPro"/>
</dbReference>
<name>A0A177EQQ5_9EURO</name>
<feature type="region of interest" description="Disordered" evidence="1">
    <location>
        <begin position="463"/>
        <end position="489"/>
    </location>
</feature>